<evidence type="ECO:0000313" key="3">
    <source>
        <dbReference type="Proteomes" id="UP000724874"/>
    </source>
</evidence>
<dbReference type="AlphaFoldDB" id="A0A9P5NVE5"/>
<keyword evidence="3" id="KW-1185">Reference proteome</keyword>
<dbReference type="EMBL" id="JADNYJ010000022">
    <property type="protein sequence ID" value="KAF8905499.1"/>
    <property type="molecule type" value="Genomic_DNA"/>
</dbReference>
<feature type="region of interest" description="Disordered" evidence="1">
    <location>
        <begin position="655"/>
        <end position="674"/>
    </location>
</feature>
<feature type="compositionally biased region" description="Low complexity" evidence="1">
    <location>
        <begin position="90"/>
        <end position="99"/>
    </location>
</feature>
<evidence type="ECO:0000256" key="1">
    <source>
        <dbReference type="SAM" id="MobiDB-lite"/>
    </source>
</evidence>
<feature type="region of interest" description="Disordered" evidence="1">
    <location>
        <begin position="158"/>
        <end position="197"/>
    </location>
</feature>
<proteinExistence type="predicted"/>
<gene>
    <name evidence="2" type="ORF">CPB84DRAFT_1771591</name>
</gene>
<comment type="caution">
    <text evidence="2">The sequence shown here is derived from an EMBL/GenBank/DDBJ whole genome shotgun (WGS) entry which is preliminary data.</text>
</comment>
<feature type="compositionally biased region" description="Polar residues" evidence="1">
    <location>
        <begin position="158"/>
        <end position="183"/>
    </location>
</feature>
<name>A0A9P5NVE5_GYMJU</name>
<evidence type="ECO:0000313" key="2">
    <source>
        <dbReference type="EMBL" id="KAF8905499.1"/>
    </source>
</evidence>
<accession>A0A9P5NVE5</accession>
<reference evidence="2" key="1">
    <citation type="submission" date="2020-11" db="EMBL/GenBank/DDBJ databases">
        <authorList>
            <consortium name="DOE Joint Genome Institute"/>
            <person name="Ahrendt S."/>
            <person name="Riley R."/>
            <person name="Andreopoulos W."/>
            <person name="LaButti K."/>
            <person name="Pangilinan J."/>
            <person name="Ruiz-duenas F.J."/>
            <person name="Barrasa J.M."/>
            <person name="Sanchez-Garcia M."/>
            <person name="Camarero S."/>
            <person name="Miyauchi S."/>
            <person name="Serrano A."/>
            <person name="Linde D."/>
            <person name="Babiker R."/>
            <person name="Drula E."/>
            <person name="Ayuso-Fernandez I."/>
            <person name="Pacheco R."/>
            <person name="Padilla G."/>
            <person name="Ferreira P."/>
            <person name="Barriuso J."/>
            <person name="Kellner H."/>
            <person name="Castanera R."/>
            <person name="Alfaro M."/>
            <person name="Ramirez L."/>
            <person name="Pisabarro A.G."/>
            <person name="Kuo A."/>
            <person name="Tritt A."/>
            <person name="Lipzen A."/>
            <person name="He G."/>
            <person name="Yan M."/>
            <person name="Ng V."/>
            <person name="Cullen D."/>
            <person name="Martin F."/>
            <person name="Rosso M.-N."/>
            <person name="Henrissat B."/>
            <person name="Hibbett D."/>
            <person name="Martinez A.T."/>
            <person name="Grigoriev I.V."/>
        </authorList>
    </citation>
    <scope>NUCLEOTIDE SEQUENCE</scope>
    <source>
        <strain evidence="2">AH 44721</strain>
    </source>
</reference>
<sequence length="674" mass="77386">MPLRALRLLQTTEARSLSFSSTLLLAAGRAWSRRVLTHASPNPVVRGAHTQAQPQCQSVSNNWAESSRAAPSRSKHSDARKPSQRVRNTQSPSSSQYYPRSRRSYVNVSYFDPPSGVYEPSDADMTFVQDVSGASLTDIPSELLPHVVHAICANPIQSKQPSLPPTQCQSASNNSRKSSQAASSRPDCSIRNSGSRKSPQCIESFLLNIPNIDPPSGVYEPPGANVTSIEDELTASFTDIPSDLLPHVVHSVSTNPIQLLRPSLPLAPTSRSSLFRNLVYLLNNRTPILRLPALVDYHALYPQWHSTASYNILIELSLRHQSLGIVQHLFEGLRMNNIPKNIQTYKLEVRWLIHRGRWNDAWEYIQGVKDKFPRGPSGETGIPYPLWLEFCHPTRRRRVLSIVRSGKTRKRYFEVVEETPEDLLTRQRLLNEQRPSTMPALANTKAFAVLCLVRLLIRTGKYDRALHLTKAYFEAIPRSIDAKTIRRCLAIIHAHMAATTRKKALANFYERNRVLFSLLKFHRQLRPNSRTLYLLLHPLARARPSGSVAWKVLRKWRNEWGTYVEDRRVQRRVAQFALKEGRMDVVKEMVLAEQADTHYRRRRLFELQITNGLKKSRAKWRMKLAFRNIYPRNGIEALRWSRLLENIRRKRRRRNRRSMTGIIPRVDQPHPAVR</sequence>
<protein>
    <submittedName>
        <fullName evidence="2">Uncharacterized protein</fullName>
    </submittedName>
</protein>
<feature type="region of interest" description="Disordered" evidence="1">
    <location>
        <begin position="44"/>
        <end position="100"/>
    </location>
</feature>
<dbReference type="Proteomes" id="UP000724874">
    <property type="component" value="Unassembled WGS sequence"/>
</dbReference>
<dbReference type="OrthoDB" id="3149711at2759"/>
<feature type="compositionally biased region" description="Polar residues" evidence="1">
    <location>
        <begin position="50"/>
        <end position="65"/>
    </location>
</feature>
<organism evidence="2 3">
    <name type="scientific">Gymnopilus junonius</name>
    <name type="common">Spectacular rustgill mushroom</name>
    <name type="synonym">Gymnopilus spectabilis subsp. junonius</name>
    <dbReference type="NCBI Taxonomy" id="109634"/>
    <lineage>
        <taxon>Eukaryota</taxon>
        <taxon>Fungi</taxon>
        <taxon>Dikarya</taxon>
        <taxon>Basidiomycota</taxon>
        <taxon>Agaricomycotina</taxon>
        <taxon>Agaricomycetes</taxon>
        <taxon>Agaricomycetidae</taxon>
        <taxon>Agaricales</taxon>
        <taxon>Agaricineae</taxon>
        <taxon>Hymenogastraceae</taxon>
        <taxon>Gymnopilus</taxon>
    </lineage>
</organism>